<dbReference type="OMA" id="YREARHP"/>
<dbReference type="CTD" id="641700"/>
<feature type="compositionally biased region" description="Polar residues" evidence="1">
    <location>
        <begin position="63"/>
        <end position="77"/>
    </location>
</feature>
<dbReference type="EMBL" id="AGCU01001199">
    <property type="status" value="NOT_ANNOTATED_CDS"/>
    <property type="molecule type" value="Genomic_DNA"/>
</dbReference>
<gene>
    <name evidence="4" type="primary">ECSCR</name>
</gene>
<dbReference type="GO" id="GO:0005886">
    <property type="term" value="C:plasma membrane"/>
    <property type="evidence" value="ECO:0007669"/>
    <property type="project" value="Ensembl"/>
</dbReference>
<feature type="region of interest" description="Disordered" evidence="1">
    <location>
        <begin position="127"/>
        <end position="150"/>
    </location>
</feature>
<dbReference type="RefSeq" id="XP_006110413.1">
    <property type="nucleotide sequence ID" value="XM_006110351.3"/>
</dbReference>
<dbReference type="AlphaFoldDB" id="K7G2T4"/>
<reference evidence="5" key="1">
    <citation type="submission" date="2011-10" db="EMBL/GenBank/DDBJ databases">
        <authorList>
            <consortium name="Soft-shell Turtle Genome Consortium"/>
        </authorList>
    </citation>
    <scope>NUCLEOTIDE SEQUENCE [LARGE SCALE GENOMIC DNA]</scope>
    <source>
        <strain evidence="5">Daiwa-1</strain>
    </source>
</reference>
<keyword evidence="5" id="KW-1185">Reference proteome</keyword>
<evidence type="ECO:0000256" key="1">
    <source>
        <dbReference type="SAM" id="MobiDB-lite"/>
    </source>
</evidence>
<dbReference type="eggNOG" id="ENOG502S5MK">
    <property type="taxonomic scope" value="Eukaryota"/>
</dbReference>
<dbReference type="GO" id="GO:0005654">
    <property type="term" value="C:nucleoplasm"/>
    <property type="evidence" value="ECO:0007669"/>
    <property type="project" value="Ensembl"/>
</dbReference>
<evidence type="ECO:0000256" key="3">
    <source>
        <dbReference type="SAM" id="SignalP"/>
    </source>
</evidence>
<dbReference type="STRING" id="13735.ENSPSIP00000014595"/>
<dbReference type="PANTHER" id="PTHR28602">
    <property type="entry name" value="ENDOTHELIAL CELL-SPECIFIC CHEMOTAXIS REGULATOR"/>
    <property type="match status" value="1"/>
</dbReference>
<reference evidence="5" key="2">
    <citation type="journal article" date="2013" name="Nat. Genet.">
        <title>The draft genomes of soft-shell turtle and green sea turtle yield insights into the development and evolution of the turtle-specific body plan.</title>
        <authorList>
            <person name="Wang Z."/>
            <person name="Pascual-Anaya J."/>
            <person name="Zadissa A."/>
            <person name="Li W."/>
            <person name="Niimura Y."/>
            <person name="Huang Z."/>
            <person name="Li C."/>
            <person name="White S."/>
            <person name="Xiong Z."/>
            <person name="Fang D."/>
            <person name="Wang B."/>
            <person name="Ming Y."/>
            <person name="Chen Y."/>
            <person name="Zheng Y."/>
            <person name="Kuraku S."/>
            <person name="Pignatelli M."/>
            <person name="Herrero J."/>
            <person name="Beal K."/>
            <person name="Nozawa M."/>
            <person name="Li Q."/>
            <person name="Wang J."/>
            <person name="Zhang H."/>
            <person name="Yu L."/>
            <person name="Shigenobu S."/>
            <person name="Wang J."/>
            <person name="Liu J."/>
            <person name="Flicek P."/>
            <person name="Searle S."/>
            <person name="Wang J."/>
            <person name="Kuratani S."/>
            <person name="Yin Y."/>
            <person name="Aken B."/>
            <person name="Zhang G."/>
            <person name="Irie N."/>
        </authorList>
    </citation>
    <scope>NUCLEOTIDE SEQUENCE [LARGE SCALE GENOMIC DNA]</scope>
    <source>
        <strain evidence="5">Daiwa-1</strain>
    </source>
</reference>
<proteinExistence type="predicted"/>
<keyword evidence="3" id="KW-0732">Signal</keyword>
<dbReference type="GO" id="GO:1901800">
    <property type="term" value="P:positive regulation of proteasomal protein catabolic process"/>
    <property type="evidence" value="ECO:0007669"/>
    <property type="project" value="Ensembl"/>
</dbReference>
<accession>K7G2T4</accession>
<reference evidence="4" key="3">
    <citation type="submission" date="2025-08" db="UniProtKB">
        <authorList>
            <consortium name="Ensembl"/>
        </authorList>
    </citation>
    <scope>IDENTIFICATION</scope>
</reference>
<evidence type="ECO:0000256" key="2">
    <source>
        <dbReference type="SAM" id="Phobius"/>
    </source>
</evidence>
<feature type="chain" id="PRO_5003902391" evidence="3">
    <location>
        <begin position="25"/>
        <end position="176"/>
    </location>
</feature>
<dbReference type="EMBL" id="AGCU01001195">
    <property type="status" value="NOT_ANNOTATED_CDS"/>
    <property type="molecule type" value="Genomic_DNA"/>
</dbReference>
<dbReference type="EMBL" id="AGCU01001197">
    <property type="status" value="NOT_ANNOTATED_CDS"/>
    <property type="molecule type" value="Genomic_DNA"/>
</dbReference>
<dbReference type="PRINTS" id="PR02069">
    <property type="entry name" value="ECCREGULATOR"/>
</dbReference>
<feature type="signal peptide" evidence="3">
    <location>
        <begin position="1"/>
        <end position="24"/>
    </location>
</feature>
<keyword evidence="2" id="KW-0472">Membrane</keyword>
<evidence type="ECO:0000313" key="5">
    <source>
        <dbReference type="Proteomes" id="UP000007267"/>
    </source>
</evidence>
<keyword evidence="2" id="KW-0812">Transmembrane</keyword>
<dbReference type="EMBL" id="AGCU01001200">
    <property type="status" value="NOT_ANNOTATED_CDS"/>
    <property type="molecule type" value="Genomic_DNA"/>
</dbReference>
<dbReference type="EMBL" id="AGCU01001196">
    <property type="status" value="NOT_ANNOTATED_CDS"/>
    <property type="molecule type" value="Genomic_DNA"/>
</dbReference>
<dbReference type="Ensembl" id="ENSPSIT00000014663.1">
    <property type="protein sequence ID" value="ENSPSIP00000014595.1"/>
    <property type="gene ID" value="ENSPSIG00000013085.1"/>
</dbReference>
<keyword evidence="2" id="KW-1133">Transmembrane helix</keyword>
<feature type="compositionally biased region" description="Polar residues" evidence="1">
    <location>
        <begin position="134"/>
        <end position="150"/>
    </location>
</feature>
<dbReference type="GO" id="GO:2000353">
    <property type="term" value="P:positive regulation of endothelial cell apoptotic process"/>
    <property type="evidence" value="ECO:0007669"/>
    <property type="project" value="Ensembl"/>
</dbReference>
<dbReference type="GO" id="GO:0016525">
    <property type="term" value="P:negative regulation of angiogenesis"/>
    <property type="evidence" value="ECO:0007669"/>
    <property type="project" value="Ensembl"/>
</dbReference>
<dbReference type="EMBL" id="AGCU01001198">
    <property type="status" value="NOT_ANNOTATED_CDS"/>
    <property type="molecule type" value="Genomic_DNA"/>
</dbReference>
<reference evidence="4" key="4">
    <citation type="submission" date="2025-09" db="UniProtKB">
        <authorList>
            <consortium name="Ensembl"/>
        </authorList>
    </citation>
    <scope>IDENTIFICATION</scope>
</reference>
<dbReference type="InterPro" id="IPR026247">
    <property type="entry name" value="ECSCR"/>
</dbReference>
<protein>
    <submittedName>
        <fullName evidence="4">Endothelial cell surface expressed chemotaxis and apoptosis regulator</fullName>
    </submittedName>
</protein>
<dbReference type="GeneID" id="102452011"/>
<feature type="compositionally biased region" description="Polar residues" evidence="1">
    <location>
        <begin position="30"/>
        <end position="39"/>
    </location>
</feature>
<dbReference type="OrthoDB" id="8960225at2759"/>
<dbReference type="PANTHER" id="PTHR28602:SF1">
    <property type="entry name" value="ENDOTHELIAL CELL-SPECIFIC CHEMOTAXIS REGULATOR"/>
    <property type="match status" value="1"/>
</dbReference>
<dbReference type="HOGENOM" id="CLU_1524658_0_0_1"/>
<dbReference type="GO" id="GO:0005829">
    <property type="term" value="C:cytosol"/>
    <property type="evidence" value="ECO:0007669"/>
    <property type="project" value="Ensembl"/>
</dbReference>
<evidence type="ECO:0000313" key="4">
    <source>
        <dbReference type="Ensembl" id="ENSPSIP00000014595.1"/>
    </source>
</evidence>
<dbReference type="Pfam" id="PF15820">
    <property type="entry name" value="ECSCR"/>
    <property type="match status" value="1"/>
</dbReference>
<sequence length="176" mass="18280">MLALNVPLLVWIFGCMCSLEATNGLTSATLITPSTSRPTRQMAESPPSAPAEGKPTAGGASEQLPSTASTSDRSTSPALPDPAPTEEKSALTMAAFGVISFIVILVVVVIILVSVVSLRFKCTRAKDTEDKQKPGSSVVSESCSAATAKKSSVTLISMKDLSMNNSATYPTSEKVL</sequence>
<feature type="region of interest" description="Disordered" evidence="1">
    <location>
        <begin position="30"/>
        <end position="85"/>
    </location>
</feature>
<organism evidence="4 5">
    <name type="scientific">Pelodiscus sinensis</name>
    <name type="common">Chinese softshell turtle</name>
    <name type="synonym">Trionyx sinensis</name>
    <dbReference type="NCBI Taxonomy" id="13735"/>
    <lineage>
        <taxon>Eukaryota</taxon>
        <taxon>Metazoa</taxon>
        <taxon>Chordata</taxon>
        <taxon>Craniata</taxon>
        <taxon>Vertebrata</taxon>
        <taxon>Euteleostomi</taxon>
        <taxon>Archelosauria</taxon>
        <taxon>Testudinata</taxon>
        <taxon>Testudines</taxon>
        <taxon>Cryptodira</taxon>
        <taxon>Trionychia</taxon>
        <taxon>Trionychidae</taxon>
        <taxon>Pelodiscus</taxon>
    </lineage>
</organism>
<name>K7G2T4_PELSI</name>
<dbReference type="KEGG" id="pss:102452011"/>
<dbReference type="GeneTree" id="ENSGT00400000023549"/>
<dbReference type="Proteomes" id="UP000007267">
    <property type="component" value="Unassembled WGS sequence"/>
</dbReference>
<feature type="transmembrane region" description="Helical" evidence="2">
    <location>
        <begin position="90"/>
        <end position="116"/>
    </location>
</feature>